<dbReference type="RefSeq" id="WP_182339946.1">
    <property type="nucleotide sequence ID" value="NZ_JACGXS010000007.1"/>
</dbReference>
<comment type="caution">
    <text evidence="2">The sequence shown here is derived from an EMBL/GenBank/DDBJ whole genome shotgun (WGS) entry which is preliminary data.</text>
</comment>
<sequence>MIRSRLAATLCLLLFPAVPLLALGAEDPPLLPSPLSLKDLTVGSGTQRIFDLAFASTDKGFGWEIATADPGRALSGTLEFALVGGPVLRTIPLDGAETWGGYLDLSSSIGAKRVQLRLLGGPQDMRLDFSIPGPSPDLKQGQAVAVFSERTSEPGYKASRQLRLSRRSSVDLVTWGGDAEVQLEVHGPIGEGGFPPRQCDDRGDAWRHCRLESLEPGRYAVTVTGKGNPIQLLGRWQAAD</sequence>
<reference evidence="2 3" key="1">
    <citation type="submission" date="2020-08" db="EMBL/GenBank/DDBJ databases">
        <title>Stenotrophomonas tumulicola JCM 30961.</title>
        <authorList>
            <person name="Deng Y."/>
        </authorList>
    </citation>
    <scope>NUCLEOTIDE SEQUENCE [LARGE SCALE GENOMIC DNA]</scope>
    <source>
        <strain evidence="2 3">JCM 30961</strain>
    </source>
</reference>
<protein>
    <submittedName>
        <fullName evidence="2">Uncharacterized protein</fullName>
    </submittedName>
</protein>
<organism evidence="2 3">
    <name type="scientific">Stenotrophomonas tumulicola</name>
    <dbReference type="NCBI Taxonomy" id="1685415"/>
    <lineage>
        <taxon>Bacteria</taxon>
        <taxon>Pseudomonadati</taxon>
        <taxon>Pseudomonadota</taxon>
        <taxon>Gammaproteobacteria</taxon>
        <taxon>Lysobacterales</taxon>
        <taxon>Lysobacteraceae</taxon>
        <taxon>Stenotrophomonas</taxon>
    </lineage>
</organism>
<proteinExistence type="predicted"/>
<dbReference type="AlphaFoldDB" id="A0A7W3IJ10"/>
<dbReference type="PROSITE" id="PS50194">
    <property type="entry name" value="FILAMIN_REPEAT"/>
    <property type="match status" value="1"/>
</dbReference>
<accession>A0A7W3IJ10</accession>
<keyword evidence="3" id="KW-1185">Reference proteome</keyword>
<feature type="signal peptide" evidence="1">
    <location>
        <begin position="1"/>
        <end position="22"/>
    </location>
</feature>
<evidence type="ECO:0000256" key="1">
    <source>
        <dbReference type="SAM" id="SignalP"/>
    </source>
</evidence>
<evidence type="ECO:0000313" key="3">
    <source>
        <dbReference type="Proteomes" id="UP000547058"/>
    </source>
</evidence>
<dbReference type="EMBL" id="JACGXS010000007">
    <property type="protein sequence ID" value="MBA8682806.1"/>
    <property type="molecule type" value="Genomic_DNA"/>
</dbReference>
<feature type="chain" id="PRO_5030625141" evidence="1">
    <location>
        <begin position="23"/>
        <end position="240"/>
    </location>
</feature>
<keyword evidence="1" id="KW-0732">Signal</keyword>
<gene>
    <name evidence="2" type="ORF">H4O11_13460</name>
</gene>
<dbReference type="InterPro" id="IPR017868">
    <property type="entry name" value="Filamin/ABP280_repeat-like"/>
</dbReference>
<name>A0A7W3IJ10_9GAMM</name>
<dbReference type="Proteomes" id="UP000547058">
    <property type="component" value="Unassembled WGS sequence"/>
</dbReference>
<evidence type="ECO:0000313" key="2">
    <source>
        <dbReference type="EMBL" id="MBA8682806.1"/>
    </source>
</evidence>